<dbReference type="Pfam" id="PF00990">
    <property type="entry name" value="GGDEF"/>
    <property type="match status" value="1"/>
</dbReference>
<sequence>MEQELIKLQASLESLKVFEYLQDIDKLHLVSFISQIPLPIALLDQEARFLGVNQKFADIYESDALYLFDKLLNTFSTVVFAHFNEAMRHFAKNQNDFEQEFYVKGKFYLSYFKAIRNQDNEIERIVVVCSDITRLKRRENVLLNNNRKLHNHLYLDLVTGLQNAFAFDHYLSEKWKKNQQTTISFIKIDLDDFKRFNQLNSYTAGDDILIRLGAVLSEAISQTEAQIFRLNSASFVVAIAQLTEWAVMTLAERFRFAITEEKIFFGKNDEYLTASIGIVYLDPEHQNVEVDVKKELDFAVRYAKKKGKNSLFLFKNLGLD</sequence>
<dbReference type="PANTHER" id="PTHR44757:SF2">
    <property type="entry name" value="BIOFILM ARCHITECTURE MAINTENANCE PROTEIN MBAA"/>
    <property type="match status" value="1"/>
</dbReference>
<organism evidence="1 2">
    <name type="scientific">Acinetobacter bereziniae</name>
    <name type="common">Acinetobacter genomosp. 10</name>
    <dbReference type="NCBI Taxonomy" id="106648"/>
    <lineage>
        <taxon>Bacteria</taxon>
        <taxon>Pseudomonadati</taxon>
        <taxon>Pseudomonadota</taxon>
        <taxon>Gammaproteobacteria</taxon>
        <taxon>Moraxellales</taxon>
        <taxon>Moraxellaceae</taxon>
        <taxon>Acinetobacter</taxon>
    </lineage>
</organism>
<dbReference type="InterPro" id="IPR035965">
    <property type="entry name" value="PAS-like_dom_sf"/>
</dbReference>
<dbReference type="InterPro" id="IPR052155">
    <property type="entry name" value="Biofilm_reg_signaling"/>
</dbReference>
<dbReference type="Gene3D" id="3.30.450.20">
    <property type="entry name" value="PAS domain"/>
    <property type="match status" value="1"/>
</dbReference>
<dbReference type="RefSeq" id="WP_151780968.1">
    <property type="nucleotide sequence ID" value="NZ_BKNL01000017.1"/>
</dbReference>
<dbReference type="NCBIfam" id="TIGR00254">
    <property type="entry name" value="GGDEF"/>
    <property type="match status" value="1"/>
</dbReference>
<dbReference type="SMART" id="SM00267">
    <property type="entry name" value="GGDEF"/>
    <property type="match status" value="1"/>
</dbReference>
<dbReference type="Gene3D" id="3.30.70.270">
    <property type="match status" value="1"/>
</dbReference>
<dbReference type="PANTHER" id="PTHR44757">
    <property type="entry name" value="DIGUANYLATE CYCLASE DGCP"/>
    <property type="match status" value="1"/>
</dbReference>
<dbReference type="EMBL" id="CP092085">
    <property type="protein sequence ID" value="UUN96925.1"/>
    <property type="molecule type" value="Genomic_DNA"/>
</dbReference>
<dbReference type="InterPro" id="IPR013656">
    <property type="entry name" value="PAS_4"/>
</dbReference>
<dbReference type="PROSITE" id="PS50887">
    <property type="entry name" value="GGDEF"/>
    <property type="match status" value="1"/>
</dbReference>
<protein>
    <submittedName>
        <fullName evidence="1">Diguanylate cyclase</fullName>
        <ecNumber evidence="1">2.7.7.65</ecNumber>
    </submittedName>
</protein>
<evidence type="ECO:0000313" key="2">
    <source>
        <dbReference type="Proteomes" id="UP000644140"/>
    </source>
</evidence>
<dbReference type="Pfam" id="PF08448">
    <property type="entry name" value="PAS_4"/>
    <property type="match status" value="1"/>
</dbReference>
<dbReference type="GO" id="GO:0052621">
    <property type="term" value="F:diguanylate cyclase activity"/>
    <property type="evidence" value="ECO:0007669"/>
    <property type="project" value="UniProtKB-EC"/>
</dbReference>
<dbReference type="InterPro" id="IPR000160">
    <property type="entry name" value="GGDEF_dom"/>
</dbReference>
<accession>A0A8I1A705</accession>
<dbReference type="EC" id="2.7.7.65" evidence="1"/>
<dbReference type="InterPro" id="IPR043128">
    <property type="entry name" value="Rev_trsase/Diguanyl_cyclase"/>
</dbReference>
<dbReference type="Proteomes" id="UP000644140">
    <property type="component" value="Chromosome"/>
</dbReference>
<dbReference type="CDD" id="cd01949">
    <property type="entry name" value="GGDEF"/>
    <property type="match status" value="1"/>
</dbReference>
<dbReference type="SUPFAM" id="SSF55073">
    <property type="entry name" value="Nucleotide cyclase"/>
    <property type="match status" value="1"/>
</dbReference>
<proteinExistence type="predicted"/>
<reference evidence="1" key="1">
    <citation type="submission" date="2022-02" db="EMBL/GenBank/DDBJ databases">
        <title>Characterization of Tn125 harboring carbapenem-resistant Acinetobacter bereziniae clinical isolates.</title>
        <authorList>
            <person name="Wong N.-K."/>
            <person name="Pan Q."/>
        </authorList>
    </citation>
    <scope>NUCLEOTIDE SEQUENCE</scope>
    <source>
        <strain evidence="1">GD03393</strain>
    </source>
</reference>
<dbReference type="InterPro" id="IPR029787">
    <property type="entry name" value="Nucleotide_cyclase"/>
</dbReference>
<keyword evidence="1" id="KW-0548">Nucleotidyltransferase</keyword>
<dbReference type="AlphaFoldDB" id="A0A8I1A705"/>
<evidence type="ECO:0000313" key="1">
    <source>
        <dbReference type="EMBL" id="UUN96925.1"/>
    </source>
</evidence>
<name>A0A8I1A705_ACIBZ</name>
<gene>
    <name evidence="1" type="ORF">I9054_016395</name>
</gene>
<keyword evidence="1" id="KW-0808">Transferase</keyword>
<dbReference type="SUPFAM" id="SSF55785">
    <property type="entry name" value="PYP-like sensor domain (PAS domain)"/>
    <property type="match status" value="1"/>
</dbReference>